<keyword evidence="2" id="KW-1185">Reference proteome</keyword>
<dbReference type="AlphaFoldDB" id="A0A1W1H962"/>
<proteinExistence type="predicted"/>
<gene>
    <name evidence="1" type="ORF">MTBBW1_1630055</name>
</gene>
<evidence type="ECO:0000313" key="2">
    <source>
        <dbReference type="Proteomes" id="UP000191931"/>
    </source>
</evidence>
<protein>
    <submittedName>
        <fullName evidence="1">Uncharacterized protein</fullName>
    </submittedName>
</protein>
<reference evidence="1 2" key="1">
    <citation type="submission" date="2017-03" db="EMBL/GenBank/DDBJ databases">
        <authorList>
            <person name="Afonso C.L."/>
            <person name="Miller P.J."/>
            <person name="Scott M.A."/>
            <person name="Spackman E."/>
            <person name="Goraichik I."/>
            <person name="Dimitrov K.M."/>
            <person name="Suarez D.L."/>
            <person name="Swayne D.E."/>
        </authorList>
    </citation>
    <scope>NUCLEOTIDE SEQUENCE [LARGE SCALE GENOMIC DNA]</scope>
    <source>
        <strain evidence="1">PRJEB14757</strain>
    </source>
</reference>
<evidence type="ECO:0000313" key="1">
    <source>
        <dbReference type="EMBL" id="SLM28945.1"/>
    </source>
</evidence>
<dbReference type="Proteomes" id="UP000191931">
    <property type="component" value="Unassembled WGS sequence"/>
</dbReference>
<accession>A0A1W1H962</accession>
<organism evidence="1 2">
    <name type="scientific">Desulfamplus magnetovallimortis</name>
    <dbReference type="NCBI Taxonomy" id="1246637"/>
    <lineage>
        <taxon>Bacteria</taxon>
        <taxon>Pseudomonadati</taxon>
        <taxon>Thermodesulfobacteriota</taxon>
        <taxon>Desulfobacteria</taxon>
        <taxon>Desulfobacterales</taxon>
        <taxon>Desulfobacteraceae</taxon>
        <taxon>Desulfamplus</taxon>
    </lineage>
</organism>
<sequence length="69" mass="7924">MINYVSITPNYKNNSHFHGKIIVSIYQKEEETASIPVMLKVVMGTNNKSTKVLRERVNVTQIMAKVSHY</sequence>
<dbReference type="EMBL" id="FWEV01000072">
    <property type="protein sequence ID" value="SLM28945.1"/>
    <property type="molecule type" value="Genomic_DNA"/>
</dbReference>
<name>A0A1W1H962_9BACT</name>